<evidence type="ECO:0000313" key="3">
    <source>
        <dbReference type="Proteomes" id="UP000712600"/>
    </source>
</evidence>
<sequence>MGATAPERHREVAVTPLQSDLTRATPGCRSRRNNEKAPGATSRSDLSGSLPNPRATLPQRRGEVARVFIPRSDQSQRPLQVAPEETTRERLLPATTGGRSRPIVYPNSFLLKGLLFAILSSKLDHPRSNSYAHEFSFSLVKKVVRSEARKVHNLFFDLLKMSFPDTEARNALSFSGPTPSLVSTSSPRGAGISQGKRPKPVDEGEPDHDDNAVDARRRHAKHHRHSEVVTSSDSEEEKGGRRRGKYHRHSRSSASSRDSEDGGKSRKRRQHKRGESSSEDDGAMRRRRHHKHDRESASETDGMLSDEKKEQNKDK</sequence>
<accession>A0A8S9ML90</accession>
<feature type="compositionally biased region" description="Basic and acidic residues" evidence="1">
    <location>
        <begin position="305"/>
        <end position="315"/>
    </location>
</feature>
<dbReference type="EMBL" id="QGKX02002183">
    <property type="protein sequence ID" value="KAF3484615.1"/>
    <property type="molecule type" value="Genomic_DNA"/>
</dbReference>
<feature type="compositionally biased region" description="Basic residues" evidence="1">
    <location>
        <begin position="240"/>
        <end position="251"/>
    </location>
</feature>
<comment type="caution">
    <text evidence="2">The sequence shown here is derived from an EMBL/GenBank/DDBJ whole genome shotgun (WGS) entry which is preliminary data.</text>
</comment>
<feature type="compositionally biased region" description="Basic and acidic residues" evidence="1">
    <location>
        <begin position="1"/>
        <end position="12"/>
    </location>
</feature>
<dbReference type="Proteomes" id="UP000712600">
    <property type="component" value="Unassembled WGS sequence"/>
</dbReference>
<evidence type="ECO:0000313" key="2">
    <source>
        <dbReference type="EMBL" id="KAF3484615.1"/>
    </source>
</evidence>
<feature type="compositionally biased region" description="Polar residues" evidence="1">
    <location>
        <begin position="173"/>
        <end position="187"/>
    </location>
</feature>
<evidence type="ECO:0000256" key="1">
    <source>
        <dbReference type="SAM" id="MobiDB-lite"/>
    </source>
</evidence>
<feature type="region of interest" description="Disordered" evidence="1">
    <location>
        <begin position="1"/>
        <end position="61"/>
    </location>
</feature>
<name>A0A8S9ML90_BRACR</name>
<reference evidence="2" key="1">
    <citation type="submission" date="2019-12" db="EMBL/GenBank/DDBJ databases">
        <title>Genome sequencing and annotation of Brassica cretica.</title>
        <authorList>
            <person name="Studholme D.J."/>
            <person name="Sarris P."/>
        </authorList>
    </citation>
    <scope>NUCLEOTIDE SEQUENCE</scope>
    <source>
        <strain evidence="2">PFS-109/04</strain>
        <tissue evidence="2">Leaf</tissue>
    </source>
</reference>
<feature type="compositionally biased region" description="Basic residues" evidence="1">
    <location>
        <begin position="216"/>
        <end position="225"/>
    </location>
</feature>
<dbReference type="AlphaFoldDB" id="A0A8S9ML90"/>
<feature type="compositionally biased region" description="Polar residues" evidence="1">
    <location>
        <begin position="41"/>
        <end position="50"/>
    </location>
</feature>
<protein>
    <submittedName>
        <fullName evidence="2">Uncharacterized protein</fullName>
    </submittedName>
</protein>
<organism evidence="2 3">
    <name type="scientific">Brassica cretica</name>
    <name type="common">Mustard</name>
    <dbReference type="NCBI Taxonomy" id="69181"/>
    <lineage>
        <taxon>Eukaryota</taxon>
        <taxon>Viridiplantae</taxon>
        <taxon>Streptophyta</taxon>
        <taxon>Embryophyta</taxon>
        <taxon>Tracheophyta</taxon>
        <taxon>Spermatophyta</taxon>
        <taxon>Magnoliopsida</taxon>
        <taxon>eudicotyledons</taxon>
        <taxon>Gunneridae</taxon>
        <taxon>Pentapetalae</taxon>
        <taxon>rosids</taxon>
        <taxon>malvids</taxon>
        <taxon>Brassicales</taxon>
        <taxon>Brassicaceae</taxon>
        <taxon>Brassiceae</taxon>
        <taxon>Brassica</taxon>
    </lineage>
</organism>
<proteinExistence type="predicted"/>
<feature type="region of interest" description="Disordered" evidence="1">
    <location>
        <begin position="173"/>
        <end position="315"/>
    </location>
</feature>
<gene>
    <name evidence="2" type="ORF">F2Q69_00055537</name>
</gene>